<dbReference type="Gramene" id="OIS99373">
    <property type="protein sequence ID" value="OIS99373"/>
    <property type="gene ID" value="A4A49_30306"/>
</dbReference>
<proteinExistence type="predicted"/>
<name>A0A1J6I2T1_NICAT</name>
<keyword evidence="1" id="KW-0472">Membrane</keyword>
<evidence type="ECO:0000256" key="1">
    <source>
        <dbReference type="SAM" id="Phobius"/>
    </source>
</evidence>
<reference evidence="2" key="1">
    <citation type="submission" date="2016-11" db="EMBL/GenBank/DDBJ databases">
        <title>The genome of Nicotiana attenuata.</title>
        <authorList>
            <person name="Xu S."/>
            <person name="Brockmoeller T."/>
            <person name="Gaquerel E."/>
            <person name="Navarro A."/>
            <person name="Kuhl H."/>
            <person name="Gase K."/>
            <person name="Ling Z."/>
            <person name="Zhou W."/>
            <person name="Kreitzer C."/>
            <person name="Stanke M."/>
            <person name="Tang H."/>
            <person name="Lyons E."/>
            <person name="Pandey P."/>
            <person name="Pandey S.P."/>
            <person name="Timmermann B."/>
            <person name="Baldwin I.T."/>
        </authorList>
    </citation>
    <scope>NUCLEOTIDE SEQUENCE [LARGE SCALE GENOMIC DNA]</scope>
    <source>
        <strain evidence="2">UT</strain>
    </source>
</reference>
<keyword evidence="1" id="KW-1133">Transmembrane helix</keyword>
<keyword evidence="1" id="KW-0812">Transmembrane</keyword>
<accession>A0A1J6I2T1</accession>
<evidence type="ECO:0000313" key="2">
    <source>
        <dbReference type="EMBL" id="OIS99373.1"/>
    </source>
</evidence>
<dbReference type="AlphaFoldDB" id="A0A1J6I2T1"/>
<evidence type="ECO:0000313" key="3">
    <source>
        <dbReference type="Proteomes" id="UP000187609"/>
    </source>
</evidence>
<comment type="caution">
    <text evidence="2">The sequence shown here is derived from an EMBL/GenBank/DDBJ whole genome shotgun (WGS) entry which is preliminary data.</text>
</comment>
<protein>
    <submittedName>
        <fullName evidence="2">Uncharacterized protein</fullName>
    </submittedName>
</protein>
<gene>
    <name evidence="2" type="ORF">A4A49_30306</name>
</gene>
<keyword evidence="3" id="KW-1185">Reference proteome</keyword>
<feature type="transmembrane region" description="Helical" evidence="1">
    <location>
        <begin position="33"/>
        <end position="53"/>
    </location>
</feature>
<dbReference type="EMBL" id="MJEQ01037190">
    <property type="protein sequence ID" value="OIS99373.1"/>
    <property type="molecule type" value="Genomic_DNA"/>
</dbReference>
<sequence>MFYLRRTYTMVFKAKILQTYFSNNKREPQRNMLALWEIILALVSQMGISRLIFSSTPKHTCHFQKFKPIHVIAYKG</sequence>
<organism evidence="2 3">
    <name type="scientific">Nicotiana attenuata</name>
    <name type="common">Coyote tobacco</name>
    <dbReference type="NCBI Taxonomy" id="49451"/>
    <lineage>
        <taxon>Eukaryota</taxon>
        <taxon>Viridiplantae</taxon>
        <taxon>Streptophyta</taxon>
        <taxon>Embryophyta</taxon>
        <taxon>Tracheophyta</taxon>
        <taxon>Spermatophyta</taxon>
        <taxon>Magnoliopsida</taxon>
        <taxon>eudicotyledons</taxon>
        <taxon>Gunneridae</taxon>
        <taxon>Pentapetalae</taxon>
        <taxon>asterids</taxon>
        <taxon>lamiids</taxon>
        <taxon>Solanales</taxon>
        <taxon>Solanaceae</taxon>
        <taxon>Nicotianoideae</taxon>
        <taxon>Nicotianeae</taxon>
        <taxon>Nicotiana</taxon>
    </lineage>
</organism>
<dbReference type="Proteomes" id="UP000187609">
    <property type="component" value="Unassembled WGS sequence"/>
</dbReference>